<dbReference type="AlphaFoldDB" id="A0A4D6YBT0"/>
<dbReference type="EMBL" id="CP034852">
    <property type="protein sequence ID" value="QCI26829.1"/>
    <property type="molecule type" value="Genomic_DNA"/>
</dbReference>
<proteinExistence type="inferred from homology"/>
<sequence>MKTFSAKKNTIKKKWYCIDAQNKILGRLATTISIYLRGKHKPEYTKHIDTGDYVIVVNAKKILLTGKKNINKKYYHHTGYIGGIKQISFKDMLITNPERIIYLAVKGMLPKNSLGREMLKKLKIFSDHQHIHFAQNPHDLYIT</sequence>
<gene>
    <name evidence="6 8" type="primary">rplM</name>
    <name evidence="9" type="ORF">D9V80_01510</name>
</gene>
<dbReference type="FunFam" id="3.90.1180.10:FF:000001">
    <property type="entry name" value="50S ribosomal protein L13"/>
    <property type="match status" value="1"/>
</dbReference>
<evidence type="ECO:0000256" key="3">
    <source>
        <dbReference type="ARBA" id="ARBA00022980"/>
    </source>
</evidence>
<dbReference type="PROSITE" id="PS00783">
    <property type="entry name" value="RIBOSOMAL_L13"/>
    <property type="match status" value="1"/>
</dbReference>
<evidence type="ECO:0000313" key="9">
    <source>
        <dbReference type="EMBL" id="QCI26829.1"/>
    </source>
</evidence>
<protein>
    <recommendedName>
        <fullName evidence="5 6">Large ribosomal subunit protein uL13</fullName>
    </recommendedName>
</protein>
<keyword evidence="3 6" id="KW-0689">Ribosomal protein</keyword>
<dbReference type="PANTHER" id="PTHR11545:SF2">
    <property type="entry name" value="LARGE RIBOSOMAL SUBUNIT PROTEIN UL13M"/>
    <property type="match status" value="1"/>
</dbReference>
<name>A0A4D6YBT0_9GAMM</name>
<evidence type="ECO:0000256" key="2">
    <source>
        <dbReference type="ARBA" id="ARBA00011838"/>
    </source>
</evidence>
<dbReference type="Proteomes" id="UP000298782">
    <property type="component" value="Chromosome"/>
</dbReference>
<dbReference type="GO" id="GO:0017148">
    <property type="term" value="P:negative regulation of translation"/>
    <property type="evidence" value="ECO:0007669"/>
    <property type="project" value="TreeGrafter"/>
</dbReference>
<reference evidence="9 10" key="2">
    <citation type="submission" date="2019-05" db="EMBL/GenBank/DDBJ databases">
        <title>Genome evolution of the obligate endosymbiont Buchnera aphidicola.</title>
        <authorList>
            <person name="Moran N.A."/>
        </authorList>
    </citation>
    <scope>NUCLEOTIDE SEQUENCE [LARGE SCALE GENOMIC DNA]</scope>
    <source>
        <strain evidence="9 10">Tca</strain>
    </source>
</reference>
<dbReference type="PIRSF" id="PIRSF002181">
    <property type="entry name" value="Ribosomal_L13"/>
    <property type="match status" value="1"/>
</dbReference>
<comment type="similarity">
    <text evidence="1 6 7">Belongs to the universal ribosomal protein uL13 family.</text>
</comment>
<dbReference type="InterPro" id="IPR005822">
    <property type="entry name" value="Ribosomal_uL13"/>
</dbReference>
<accession>A0A4D6YBT0</accession>
<dbReference type="GO" id="GO:0003729">
    <property type="term" value="F:mRNA binding"/>
    <property type="evidence" value="ECO:0007669"/>
    <property type="project" value="TreeGrafter"/>
</dbReference>
<organism evidence="9 10">
    <name type="scientific">Buchnera aphidicola</name>
    <name type="common">Thelaxes californica</name>
    <dbReference type="NCBI Taxonomy" id="1315998"/>
    <lineage>
        <taxon>Bacteria</taxon>
        <taxon>Pseudomonadati</taxon>
        <taxon>Pseudomonadota</taxon>
        <taxon>Gammaproteobacteria</taxon>
        <taxon>Enterobacterales</taxon>
        <taxon>Erwiniaceae</taxon>
        <taxon>Buchnera</taxon>
    </lineage>
</organism>
<dbReference type="InterPro" id="IPR005823">
    <property type="entry name" value="Ribosomal_uL13_bac-type"/>
</dbReference>
<keyword evidence="10" id="KW-1185">Reference proteome</keyword>
<evidence type="ECO:0000256" key="8">
    <source>
        <dbReference type="RuleBase" id="RU003878"/>
    </source>
</evidence>
<evidence type="ECO:0000256" key="6">
    <source>
        <dbReference type="HAMAP-Rule" id="MF_01366"/>
    </source>
</evidence>
<dbReference type="PANTHER" id="PTHR11545">
    <property type="entry name" value="RIBOSOMAL PROTEIN L13"/>
    <property type="match status" value="1"/>
</dbReference>
<evidence type="ECO:0000256" key="7">
    <source>
        <dbReference type="RuleBase" id="RU003877"/>
    </source>
</evidence>
<dbReference type="RefSeq" id="WP_158353551.1">
    <property type="nucleotide sequence ID" value="NZ_CP034852.1"/>
</dbReference>
<dbReference type="SUPFAM" id="SSF52161">
    <property type="entry name" value="Ribosomal protein L13"/>
    <property type="match status" value="1"/>
</dbReference>
<dbReference type="GO" id="GO:0003735">
    <property type="term" value="F:structural constituent of ribosome"/>
    <property type="evidence" value="ECO:0007669"/>
    <property type="project" value="InterPro"/>
</dbReference>
<keyword evidence="4 6" id="KW-0687">Ribonucleoprotein</keyword>
<dbReference type="OrthoDB" id="9801330at2"/>
<dbReference type="GO" id="GO:0022625">
    <property type="term" value="C:cytosolic large ribosomal subunit"/>
    <property type="evidence" value="ECO:0007669"/>
    <property type="project" value="TreeGrafter"/>
</dbReference>
<dbReference type="Gene3D" id="3.90.1180.10">
    <property type="entry name" value="Ribosomal protein L13"/>
    <property type="match status" value="1"/>
</dbReference>
<dbReference type="Pfam" id="PF00572">
    <property type="entry name" value="Ribosomal_L13"/>
    <property type="match status" value="1"/>
</dbReference>
<reference evidence="9 10" key="1">
    <citation type="submission" date="2018-12" db="EMBL/GenBank/DDBJ databases">
        <authorList>
            <person name="Chong R.A."/>
        </authorList>
    </citation>
    <scope>NUCLEOTIDE SEQUENCE [LARGE SCALE GENOMIC DNA]</scope>
    <source>
        <strain evidence="9 10">Tca</strain>
    </source>
</reference>
<evidence type="ECO:0000256" key="5">
    <source>
        <dbReference type="ARBA" id="ARBA00035201"/>
    </source>
</evidence>
<comment type="subunit">
    <text evidence="2 6">Part of the 50S ribosomal subunit.</text>
</comment>
<dbReference type="InterPro" id="IPR023563">
    <property type="entry name" value="Ribosomal_uL13_CS"/>
</dbReference>
<dbReference type="InterPro" id="IPR036899">
    <property type="entry name" value="Ribosomal_uL13_sf"/>
</dbReference>
<dbReference type="NCBIfam" id="TIGR01066">
    <property type="entry name" value="rplM_bact"/>
    <property type="match status" value="1"/>
</dbReference>
<dbReference type="CDD" id="cd00392">
    <property type="entry name" value="Ribosomal_L13"/>
    <property type="match status" value="1"/>
</dbReference>
<evidence type="ECO:0000256" key="4">
    <source>
        <dbReference type="ARBA" id="ARBA00023274"/>
    </source>
</evidence>
<dbReference type="GO" id="GO:0006412">
    <property type="term" value="P:translation"/>
    <property type="evidence" value="ECO:0007669"/>
    <property type="project" value="UniProtKB-UniRule"/>
</dbReference>
<evidence type="ECO:0000256" key="1">
    <source>
        <dbReference type="ARBA" id="ARBA00006227"/>
    </source>
</evidence>
<evidence type="ECO:0000313" key="10">
    <source>
        <dbReference type="Proteomes" id="UP000298782"/>
    </source>
</evidence>
<dbReference type="HAMAP" id="MF_01366">
    <property type="entry name" value="Ribosomal_uL13"/>
    <property type="match status" value="1"/>
</dbReference>
<comment type="function">
    <text evidence="6 8">This protein is one of the early assembly proteins of the 50S ribosomal subunit, although it is not seen to bind rRNA by itself. It is important during the early stages of 50S assembly.</text>
</comment>